<comment type="subunit">
    <text evidence="3 11">Tetramer of two alpha and two beta subunits.</text>
</comment>
<evidence type="ECO:0000256" key="4">
    <source>
        <dbReference type="ARBA" id="ARBA00022490"/>
    </source>
</evidence>
<comment type="caution">
    <text evidence="13">The sequence shown here is derived from an EMBL/GenBank/DDBJ whole genome shotgun (WGS) entry which is preliminary data.</text>
</comment>
<dbReference type="InterPro" id="IPR008909">
    <property type="entry name" value="DALR_anticod-bd"/>
</dbReference>
<dbReference type="InterPro" id="IPR006194">
    <property type="entry name" value="Gly-tRNA-synth_heterodimer"/>
</dbReference>
<dbReference type="RefSeq" id="WP_132577507.1">
    <property type="nucleotide sequence ID" value="NZ_JBHLWF010000008.1"/>
</dbReference>
<keyword evidence="6 11" id="KW-0547">Nucleotide-binding</keyword>
<dbReference type="GO" id="GO:0005524">
    <property type="term" value="F:ATP binding"/>
    <property type="evidence" value="ECO:0007669"/>
    <property type="project" value="UniProtKB-UniRule"/>
</dbReference>
<dbReference type="SMART" id="SM00836">
    <property type="entry name" value="DALR_1"/>
    <property type="match status" value="1"/>
</dbReference>
<comment type="subcellular location">
    <subcellularLocation>
        <location evidence="1 11">Cytoplasm</location>
    </subcellularLocation>
</comment>
<reference evidence="13 14" key="1">
    <citation type="submission" date="2019-03" db="EMBL/GenBank/DDBJ databases">
        <title>Genomic Encyclopedia of Type Strains, Phase IV (KMG-IV): sequencing the most valuable type-strain genomes for metagenomic binning, comparative biology and taxonomic classification.</title>
        <authorList>
            <person name="Goeker M."/>
        </authorList>
    </citation>
    <scope>NUCLEOTIDE SEQUENCE [LARGE SCALE GENOMIC DNA]</scope>
    <source>
        <strain evidence="13 14">DSM 21944</strain>
    </source>
</reference>
<name>A0A4R3L7S9_9GAMM</name>
<dbReference type="Proteomes" id="UP000294599">
    <property type="component" value="Unassembled WGS sequence"/>
</dbReference>
<evidence type="ECO:0000256" key="10">
    <source>
        <dbReference type="ARBA" id="ARBA00047937"/>
    </source>
</evidence>
<dbReference type="PANTHER" id="PTHR30075:SF2">
    <property type="entry name" value="GLYCINE--TRNA LIGASE, CHLOROPLASTIC_MITOCHONDRIAL 2"/>
    <property type="match status" value="1"/>
</dbReference>
<dbReference type="PRINTS" id="PR01045">
    <property type="entry name" value="TRNASYNTHGB"/>
</dbReference>
<dbReference type="GO" id="GO:0006420">
    <property type="term" value="P:arginyl-tRNA aminoacylation"/>
    <property type="evidence" value="ECO:0007669"/>
    <property type="project" value="InterPro"/>
</dbReference>
<keyword evidence="8 11" id="KW-0648">Protein biosynthesis</keyword>
<dbReference type="PROSITE" id="PS50861">
    <property type="entry name" value="AA_TRNA_LIGASE_II_GLYAB"/>
    <property type="match status" value="1"/>
</dbReference>
<dbReference type="GO" id="GO:0004814">
    <property type="term" value="F:arginine-tRNA ligase activity"/>
    <property type="evidence" value="ECO:0007669"/>
    <property type="project" value="InterPro"/>
</dbReference>
<comment type="catalytic activity">
    <reaction evidence="10 11">
        <text>tRNA(Gly) + glycine + ATP = glycyl-tRNA(Gly) + AMP + diphosphate</text>
        <dbReference type="Rhea" id="RHEA:16013"/>
        <dbReference type="Rhea" id="RHEA-COMP:9664"/>
        <dbReference type="Rhea" id="RHEA-COMP:9683"/>
        <dbReference type="ChEBI" id="CHEBI:30616"/>
        <dbReference type="ChEBI" id="CHEBI:33019"/>
        <dbReference type="ChEBI" id="CHEBI:57305"/>
        <dbReference type="ChEBI" id="CHEBI:78442"/>
        <dbReference type="ChEBI" id="CHEBI:78522"/>
        <dbReference type="ChEBI" id="CHEBI:456215"/>
        <dbReference type="EC" id="6.1.1.14"/>
    </reaction>
</comment>
<evidence type="ECO:0000256" key="1">
    <source>
        <dbReference type="ARBA" id="ARBA00004496"/>
    </source>
</evidence>
<sequence>MSQHLPLLIELGCEELPVKALPGLAQALFDGVRDGLDRRGVSFDREQARLLYTPRRLAVQIDAVAIRQPDQASEVLGPYLNIALDADGQPTKALQGFAAKAGIDWQTLERTTDGKGERFVHRSVKPGAATSELLPQLVEEAINGLPIPKPMRWGDHDYAFVRPVHWLVLLFGNEVIDCDVLGVRSGRLSRGHRFHAPAAIELAAPSDYEARLHQARVIVDPVVRRSAIAAMVEQAASEAGGTARIDEGILDEVNCLVEWPVPILCSFESDFLRVPQEALILTMETNQKFFPVLDDEGRLTERFIGIANIESRDPAEIRKGYERVIRPRFADARFFYDEDRKQGLASMNAGLAQVTYHAKLGSIADKIERVAKLAYAIASQGADVDPALAERAARLSKADLQSRMVNEFPELQGIAGRYYAYEDTALNDLDDTSRAKLALALDEVYMPRNAGDDIATSKLGQVLAIAERLDTLAGGFAAGLKPTGNKDPFALRRNALGLARTIIESGFELDERALLAMATLKPLAAVERQRIASEAGHADGPSVLVVIENNLIPAAERIADDLFNFITERLRGYYEQRGDYDANRFEAVAAVKPVSLVDFDRRLRDLKAFAGSEDGQALAAANKRCGNLLRKAGESGETIPATVDSSLFEGDAERALGDALAAAEAATAPLFEGRDYVAALARLAQLRPAVDAFFDGVMVMADDPAVRGNRLALLARLQQQFLRIADIGRLATG</sequence>
<evidence type="ECO:0000256" key="8">
    <source>
        <dbReference type="ARBA" id="ARBA00022917"/>
    </source>
</evidence>
<feature type="domain" description="DALR anticodon binding" evidence="12">
    <location>
        <begin position="624"/>
        <end position="730"/>
    </location>
</feature>
<evidence type="ECO:0000256" key="11">
    <source>
        <dbReference type="HAMAP-Rule" id="MF_00255"/>
    </source>
</evidence>
<evidence type="ECO:0000259" key="12">
    <source>
        <dbReference type="SMART" id="SM00836"/>
    </source>
</evidence>
<dbReference type="InterPro" id="IPR015944">
    <property type="entry name" value="Gly-tRNA-synth_bsu"/>
</dbReference>
<keyword evidence="4 11" id="KW-0963">Cytoplasm</keyword>
<dbReference type="NCBIfam" id="TIGR00211">
    <property type="entry name" value="glyS"/>
    <property type="match status" value="1"/>
</dbReference>
<keyword evidence="5 11" id="KW-0436">Ligase</keyword>
<dbReference type="PANTHER" id="PTHR30075">
    <property type="entry name" value="GLYCYL-TRNA SYNTHETASE"/>
    <property type="match status" value="1"/>
</dbReference>
<dbReference type="OrthoDB" id="9775440at2"/>
<evidence type="ECO:0000256" key="2">
    <source>
        <dbReference type="ARBA" id="ARBA00008226"/>
    </source>
</evidence>
<dbReference type="SUPFAM" id="SSF109604">
    <property type="entry name" value="HD-domain/PDEase-like"/>
    <property type="match status" value="1"/>
</dbReference>
<dbReference type="GO" id="GO:0004820">
    <property type="term" value="F:glycine-tRNA ligase activity"/>
    <property type="evidence" value="ECO:0007669"/>
    <property type="project" value="UniProtKB-UniRule"/>
</dbReference>
<evidence type="ECO:0000256" key="5">
    <source>
        <dbReference type="ARBA" id="ARBA00022598"/>
    </source>
</evidence>
<dbReference type="EMBL" id="SMAF01000017">
    <property type="protein sequence ID" value="TCS96021.1"/>
    <property type="molecule type" value="Genomic_DNA"/>
</dbReference>
<dbReference type="GO" id="GO:0005829">
    <property type="term" value="C:cytosol"/>
    <property type="evidence" value="ECO:0007669"/>
    <property type="project" value="TreeGrafter"/>
</dbReference>
<dbReference type="EC" id="6.1.1.14" evidence="11"/>
<evidence type="ECO:0000313" key="14">
    <source>
        <dbReference type="Proteomes" id="UP000294599"/>
    </source>
</evidence>
<dbReference type="Gene3D" id="1.10.730.10">
    <property type="entry name" value="Isoleucyl-tRNA Synthetase, Domain 1"/>
    <property type="match status" value="1"/>
</dbReference>
<dbReference type="AlphaFoldDB" id="A0A4R3L7S9"/>
<keyword evidence="7 11" id="KW-0067">ATP-binding</keyword>
<comment type="similarity">
    <text evidence="2 11">Belongs to the class-II aminoacyl-tRNA synthetase family.</text>
</comment>
<protein>
    <recommendedName>
        <fullName evidence="11">Glycine--tRNA ligase beta subunit</fullName>
        <ecNumber evidence="11">6.1.1.14</ecNumber>
    </recommendedName>
    <alternativeName>
        <fullName evidence="11">Glycyl-tRNA synthetase beta subunit</fullName>
        <shortName evidence="11">GlyRS</shortName>
    </alternativeName>
</protein>
<evidence type="ECO:0000256" key="3">
    <source>
        <dbReference type="ARBA" id="ARBA00011209"/>
    </source>
</evidence>
<accession>A0A4R3L7S9</accession>
<keyword evidence="14" id="KW-1185">Reference proteome</keyword>
<keyword evidence="9 11" id="KW-0030">Aminoacyl-tRNA synthetase</keyword>
<evidence type="ECO:0000313" key="13">
    <source>
        <dbReference type="EMBL" id="TCS96021.1"/>
    </source>
</evidence>
<dbReference type="Pfam" id="PF05746">
    <property type="entry name" value="DALR_1"/>
    <property type="match status" value="1"/>
</dbReference>
<proteinExistence type="inferred from homology"/>
<organism evidence="13 14">
    <name type="scientific">Pseudofulvimonas gallinarii</name>
    <dbReference type="NCBI Taxonomy" id="634155"/>
    <lineage>
        <taxon>Bacteria</taxon>
        <taxon>Pseudomonadati</taxon>
        <taxon>Pseudomonadota</taxon>
        <taxon>Gammaproteobacteria</taxon>
        <taxon>Lysobacterales</taxon>
        <taxon>Rhodanobacteraceae</taxon>
        <taxon>Pseudofulvimonas</taxon>
    </lineage>
</organism>
<evidence type="ECO:0000256" key="7">
    <source>
        <dbReference type="ARBA" id="ARBA00022840"/>
    </source>
</evidence>
<dbReference type="Pfam" id="PF02092">
    <property type="entry name" value="tRNA_synt_2f"/>
    <property type="match status" value="1"/>
</dbReference>
<evidence type="ECO:0000256" key="6">
    <source>
        <dbReference type="ARBA" id="ARBA00022741"/>
    </source>
</evidence>
<gene>
    <name evidence="11" type="primary">glyS</name>
    <name evidence="13" type="ORF">EDC25_11732</name>
</gene>
<evidence type="ECO:0000256" key="9">
    <source>
        <dbReference type="ARBA" id="ARBA00023146"/>
    </source>
</evidence>
<dbReference type="GO" id="GO:0006426">
    <property type="term" value="P:glycyl-tRNA aminoacylation"/>
    <property type="evidence" value="ECO:0007669"/>
    <property type="project" value="UniProtKB-UniRule"/>
</dbReference>
<dbReference type="HAMAP" id="MF_00255">
    <property type="entry name" value="Gly_tRNA_synth_beta"/>
    <property type="match status" value="1"/>
</dbReference>